<organism evidence="6 7">
    <name type="scientific">Hondaea fermentalgiana</name>
    <dbReference type="NCBI Taxonomy" id="2315210"/>
    <lineage>
        <taxon>Eukaryota</taxon>
        <taxon>Sar</taxon>
        <taxon>Stramenopiles</taxon>
        <taxon>Bigyra</taxon>
        <taxon>Labyrinthulomycetes</taxon>
        <taxon>Thraustochytrida</taxon>
        <taxon>Thraustochytriidae</taxon>
        <taxon>Hondaea</taxon>
    </lineage>
</organism>
<feature type="region of interest" description="Disordered" evidence="5">
    <location>
        <begin position="1"/>
        <end position="24"/>
    </location>
</feature>
<dbReference type="PANTHER" id="PTHR13126:SF0">
    <property type="entry name" value="ATP SYNTHASE MITOCHONDRIAL F1 COMPLEX ASSEMBLY FACTOR 1"/>
    <property type="match status" value="1"/>
</dbReference>
<evidence type="ECO:0000256" key="2">
    <source>
        <dbReference type="ARBA" id="ARBA00009116"/>
    </source>
</evidence>
<evidence type="ECO:0000256" key="3">
    <source>
        <dbReference type="ARBA" id="ARBA00022946"/>
    </source>
</evidence>
<dbReference type="Proteomes" id="UP000241890">
    <property type="component" value="Unassembled WGS sequence"/>
</dbReference>
<dbReference type="PANTHER" id="PTHR13126">
    <property type="entry name" value="CHAPERONE ATP11"/>
    <property type="match status" value="1"/>
</dbReference>
<comment type="similarity">
    <text evidence="2">Belongs to the ATP11 family.</text>
</comment>
<proteinExistence type="inferred from homology"/>
<sequence>MSTDSKDSRPPAQVEIGDEQDLKKKLQPLAPQPLADVVKMELLADKDRVELETIWTAYHEEKKSAVGTTLRAEEWETLSHRLEQNPMFVFPVKKGDGAFFVLLAEWKENTLLMTFLEDYQKNPALADPYFYLKAYPDFAEDRDLVLLRGEFLPYLTKSEANDLLDSALDFYLEPSKFEHVQTFNHRSHLFDFNKVFGI</sequence>
<name>A0A2R5GX32_9STRA</name>
<evidence type="ECO:0000256" key="4">
    <source>
        <dbReference type="ARBA" id="ARBA00023128"/>
    </source>
</evidence>
<protein>
    <submittedName>
        <fullName evidence="6">ATP synthase mitochondrial F1 complex assembly factor 1</fullName>
    </submittedName>
</protein>
<evidence type="ECO:0000256" key="5">
    <source>
        <dbReference type="SAM" id="MobiDB-lite"/>
    </source>
</evidence>
<accession>A0A2R5GX32</accession>
<evidence type="ECO:0000313" key="6">
    <source>
        <dbReference type="EMBL" id="GBG34338.1"/>
    </source>
</evidence>
<dbReference type="OrthoDB" id="16535at2759"/>
<keyword evidence="4" id="KW-0496">Mitochondrion</keyword>
<evidence type="ECO:0000256" key="1">
    <source>
        <dbReference type="ARBA" id="ARBA00004173"/>
    </source>
</evidence>
<dbReference type="EMBL" id="BEYU01000188">
    <property type="protein sequence ID" value="GBG34338.1"/>
    <property type="molecule type" value="Genomic_DNA"/>
</dbReference>
<dbReference type="GO" id="GO:0005739">
    <property type="term" value="C:mitochondrion"/>
    <property type="evidence" value="ECO:0007669"/>
    <property type="project" value="UniProtKB-SubCell"/>
</dbReference>
<dbReference type="InterPro" id="IPR010591">
    <property type="entry name" value="ATP11"/>
</dbReference>
<comment type="subcellular location">
    <subcellularLocation>
        <location evidence="1">Mitochondrion</location>
    </subcellularLocation>
</comment>
<dbReference type="InParanoid" id="A0A2R5GX32"/>
<dbReference type="GO" id="GO:0033615">
    <property type="term" value="P:mitochondrial proton-transporting ATP synthase complex assembly"/>
    <property type="evidence" value="ECO:0007669"/>
    <property type="project" value="TreeGrafter"/>
</dbReference>
<dbReference type="AlphaFoldDB" id="A0A2R5GX32"/>
<keyword evidence="3" id="KW-0809">Transit peptide</keyword>
<dbReference type="Pfam" id="PF06644">
    <property type="entry name" value="ATP11"/>
    <property type="match status" value="1"/>
</dbReference>
<reference evidence="6 7" key="1">
    <citation type="submission" date="2017-12" db="EMBL/GenBank/DDBJ databases">
        <title>Sequencing, de novo assembly and annotation of complete genome of a new Thraustochytrid species, strain FCC1311.</title>
        <authorList>
            <person name="Sedici K."/>
            <person name="Godart F."/>
            <person name="Aiese Cigliano R."/>
            <person name="Sanseverino W."/>
            <person name="Barakat M."/>
            <person name="Ortet P."/>
            <person name="Marechal E."/>
            <person name="Cagnac O."/>
            <person name="Amato A."/>
        </authorList>
    </citation>
    <scope>NUCLEOTIDE SEQUENCE [LARGE SCALE GENOMIC DNA]</scope>
</reference>
<evidence type="ECO:0000313" key="7">
    <source>
        <dbReference type="Proteomes" id="UP000241890"/>
    </source>
</evidence>
<keyword evidence="7" id="KW-1185">Reference proteome</keyword>
<gene>
    <name evidence="6" type="ORF">FCC1311_105612</name>
</gene>
<comment type="caution">
    <text evidence="6">The sequence shown here is derived from an EMBL/GenBank/DDBJ whole genome shotgun (WGS) entry which is preliminary data.</text>
</comment>